<sequence length="100" mass="10929">MLLQKPELTEPDLDAAEPIVSLRRRKPAVVVAEPCGGHDARLQALLHNSIRRFKEEMASEERSGGGWRNAVSSPDLGLSQTQIGDKPRSGLETNPDLGLF</sequence>
<name>A0AAV5HKQ5_9ROSI</name>
<dbReference type="EMBL" id="BPVZ01000001">
    <property type="protein sequence ID" value="GKU86342.1"/>
    <property type="molecule type" value="Genomic_DNA"/>
</dbReference>
<proteinExistence type="predicted"/>
<feature type="region of interest" description="Disordered" evidence="1">
    <location>
        <begin position="56"/>
        <end position="100"/>
    </location>
</feature>
<comment type="caution">
    <text evidence="2">The sequence shown here is derived from an EMBL/GenBank/DDBJ whole genome shotgun (WGS) entry which is preliminary data.</text>
</comment>
<keyword evidence="3" id="KW-1185">Reference proteome</keyword>
<evidence type="ECO:0000256" key="1">
    <source>
        <dbReference type="SAM" id="MobiDB-lite"/>
    </source>
</evidence>
<dbReference type="Proteomes" id="UP001054252">
    <property type="component" value="Unassembled WGS sequence"/>
</dbReference>
<protein>
    <submittedName>
        <fullName evidence="2">Uncharacterized protein</fullName>
    </submittedName>
</protein>
<reference evidence="2 3" key="1">
    <citation type="journal article" date="2021" name="Commun. Biol.">
        <title>The genome of Shorea leprosula (Dipterocarpaceae) highlights the ecological relevance of drought in aseasonal tropical rainforests.</title>
        <authorList>
            <person name="Ng K.K.S."/>
            <person name="Kobayashi M.J."/>
            <person name="Fawcett J.A."/>
            <person name="Hatakeyama M."/>
            <person name="Paape T."/>
            <person name="Ng C.H."/>
            <person name="Ang C.C."/>
            <person name="Tnah L.H."/>
            <person name="Lee C.T."/>
            <person name="Nishiyama T."/>
            <person name="Sese J."/>
            <person name="O'Brien M.J."/>
            <person name="Copetti D."/>
            <person name="Mohd Noor M.I."/>
            <person name="Ong R.C."/>
            <person name="Putra M."/>
            <person name="Sireger I.Z."/>
            <person name="Indrioko S."/>
            <person name="Kosugi Y."/>
            <person name="Izuno A."/>
            <person name="Isagi Y."/>
            <person name="Lee S.L."/>
            <person name="Shimizu K.K."/>
        </authorList>
    </citation>
    <scope>NUCLEOTIDE SEQUENCE [LARGE SCALE GENOMIC DNA]</scope>
    <source>
        <strain evidence="2">214</strain>
    </source>
</reference>
<organism evidence="2 3">
    <name type="scientific">Rubroshorea leprosula</name>
    <dbReference type="NCBI Taxonomy" id="152421"/>
    <lineage>
        <taxon>Eukaryota</taxon>
        <taxon>Viridiplantae</taxon>
        <taxon>Streptophyta</taxon>
        <taxon>Embryophyta</taxon>
        <taxon>Tracheophyta</taxon>
        <taxon>Spermatophyta</taxon>
        <taxon>Magnoliopsida</taxon>
        <taxon>eudicotyledons</taxon>
        <taxon>Gunneridae</taxon>
        <taxon>Pentapetalae</taxon>
        <taxon>rosids</taxon>
        <taxon>malvids</taxon>
        <taxon>Malvales</taxon>
        <taxon>Dipterocarpaceae</taxon>
        <taxon>Rubroshorea</taxon>
    </lineage>
</organism>
<accession>A0AAV5HKQ5</accession>
<dbReference type="AlphaFoldDB" id="A0AAV5HKQ5"/>
<gene>
    <name evidence="2" type="ORF">SLEP1_g880</name>
</gene>
<evidence type="ECO:0000313" key="3">
    <source>
        <dbReference type="Proteomes" id="UP001054252"/>
    </source>
</evidence>
<evidence type="ECO:0000313" key="2">
    <source>
        <dbReference type="EMBL" id="GKU86342.1"/>
    </source>
</evidence>